<dbReference type="AlphaFoldDB" id="A0A6A5Y419"/>
<feature type="transmembrane region" description="Helical" evidence="1">
    <location>
        <begin position="606"/>
        <end position="628"/>
    </location>
</feature>
<dbReference type="Pfam" id="PF20163">
    <property type="entry name" value="DUF6536"/>
    <property type="match status" value="1"/>
</dbReference>
<keyword evidence="1" id="KW-0472">Membrane</keyword>
<feature type="transmembrane region" description="Helical" evidence="1">
    <location>
        <begin position="550"/>
        <end position="569"/>
    </location>
</feature>
<feature type="transmembrane region" description="Helical" evidence="1">
    <location>
        <begin position="481"/>
        <end position="502"/>
    </location>
</feature>
<evidence type="ECO:0000313" key="4">
    <source>
        <dbReference type="Proteomes" id="UP000799778"/>
    </source>
</evidence>
<feature type="transmembrane region" description="Helical" evidence="1">
    <location>
        <begin position="667"/>
        <end position="689"/>
    </location>
</feature>
<dbReference type="EMBL" id="ML978067">
    <property type="protein sequence ID" value="KAF2019264.1"/>
    <property type="molecule type" value="Genomic_DNA"/>
</dbReference>
<organism evidence="3 4">
    <name type="scientific">Aaosphaeria arxii CBS 175.79</name>
    <dbReference type="NCBI Taxonomy" id="1450172"/>
    <lineage>
        <taxon>Eukaryota</taxon>
        <taxon>Fungi</taxon>
        <taxon>Dikarya</taxon>
        <taxon>Ascomycota</taxon>
        <taxon>Pezizomycotina</taxon>
        <taxon>Dothideomycetes</taxon>
        <taxon>Pleosporomycetidae</taxon>
        <taxon>Pleosporales</taxon>
        <taxon>Pleosporales incertae sedis</taxon>
        <taxon>Aaosphaeria</taxon>
    </lineage>
</organism>
<sequence length="759" mass="84908">MPTIVRASIITRTWEYIDQFSAKNRGFRQIRESQNERIGYSDSTEMNDLSLHLNALPEQSLSPKRGIQRQGWRSGALICACSIISVFLINLGITIWATSRRNSDGQLVFDVDCRNDSKINTGLHLVINLLSSVMLGASNYCMQCLSAPTRKEVDHAHARGTWLDIGVPSFRNLRYINKRRVIIWALLGISSLPLHLFFNSVVFSSVRSNGYMAYVVSPSLFDDGCRQCDFLESCHSPKDSKCPYGSPLLLSLRKKVQAIGIGTRMNTTEVTSEPSKTHENANIELLQNRDCISEYSRSIQSFRGNLLLVTDGEYMGTRLGNRTDYHVWFRTEPVGRPSPNEWVCDNRSDSDICAPMRDKLLEEADSWTVQGYKINYCLSERSISSCRIHVLYQIGWLITALNLLKATLILVTVFMVKEDPLMTMGDAVASFMKMEDPTTLNMSFISTRELKQHVPFTSGMQREWRKTKFRWKDSISKTRRIVTLFLFICAIAAVSTLLGFGIGELKTMGAPISLSALAKIGFGTADSSTFMYGKVRGTLTNVVMANSAQLILSALYFSYNGLFTFMLLGREWSQFAHERKGLRLSHAKSNAQRSTYFLQLPYRYSLPLMAMSVILHWLVSQSIFLVAVDEYQFDLRDANGNLYDVKHFDSAQAAFKGVYTTCGYSPIAIIATLFLGCFMVILGVGAGFIPYKPGMVTVGSCSAAMSAACHAEEFDGIKGSRAATMEVKWGVVGENAEGVSRCAFSAGPVTFPEERKLYM</sequence>
<feature type="transmembrane region" description="Helical" evidence="1">
    <location>
        <begin position="394"/>
        <end position="416"/>
    </location>
</feature>
<reference evidence="3" key="1">
    <citation type="journal article" date="2020" name="Stud. Mycol.">
        <title>101 Dothideomycetes genomes: a test case for predicting lifestyles and emergence of pathogens.</title>
        <authorList>
            <person name="Haridas S."/>
            <person name="Albert R."/>
            <person name="Binder M."/>
            <person name="Bloem J."/>
            <person name="Labutti K."/>
            <person name="Salamov A."/>
            <person name="Andreopoulos B."/>
            <person name="Baker S."/>
            <person name="Barry K."/>
            <person name="Bills G."/>
            <person name="Bluhm B."/>
            <person name="Cannon C."/>
            <person name="Castanera R."/>
            <person name="Culley D."/>
            <person name="Daum C."/>
            <person name="Ezra D."/>
            <person name="Gonzalez J."/>
            <person name="Henrissat B."/>
            <person name="Kuo A."/>
            <person name="Liang C."/>
            <person name="Lipzen A."/>
            <person name="Lutzoni F."/>
            <person name="Magnuson J."/>
            <person name="Mondo S."/>
            <person name="Nolan M."/>
            <person name="Ohm R."/>
            <person name="Pangilinan J."/>
            <person name="Park H.-J."/>
            <person name="Ramirez L."/>
            <person name="Alfaro M."/>
            <person name="Sun H."/>
            <person name="Tritt A."/>
            <person name="Yoshinaga Y."/>
            <person name="Zwiers L.-H."/>
            <person name="Turgeon B."/>
            <person name="Goodwin S."/>
            <person name="Spatafora J."/>
            <person name="Crous P."/>
            <person name="Grigoriev I."/>
        </authorList>
    </citation>
    <scope>NUCLEOTIDE SEQUENCE</scope>
    <source>
        <strain evidence="3">CBS 175.79</strain>
    </source>
</reference>
<feature type="domain" description="DUF6536" evidence="2">
    <location>
        <begin position="72"/>
        <end position="220"/>
    </location>
</feature>
<dbReference type="GeneID" id="54291024"/>
<feature type="transmembrane region" description="Helical" evidence="1">
    <location>
        <begin position="119"/>
        <end position="141"/>
    </location>
</feature>
<name>A0A6A5Y419_9PLEO</name>
<keyword evidence="1" id="KW-1133">Transmembrane helix</keyword>
<accession>A0A6A5Y419</accession>
<keyword evidence="4" id="KW-1185">Reference proteome</keyword>
<dbReference type="PANTHER" id="PTHR35395:SF1">
    <property type="entry name" value="DUF6536 DOMAIN-CONTAINING PROTEIN"/>
    <property type="match status" value="1"/>
</dbReference>
<protein>
    <recommendedName>
        <fullName evidence="2">DUF6536 domain-containing protein</fullName>
    </recommendedName>
</protein>
<dbReference type="Proteomes" id="UP000799778">
    <property type="component" value="Unassembled WGS sequence"/>
</dbReference>
<keyword evidence="1" id="KW-0812">Transmembrane</keyword>
<evidence type="ECO:0000313" key="3">
    <source>
        <dbReference type="EMBL" id="KAF2019264.1"/>
    </source>
</evidence>
<dbReference type="InterPro" id="IPR046623">
    <property type="entry name" value="DUF6536"/>
</dbReference>
<feature type="transmembrane region" description="Helical" evidence="1">
    <location>
        <begin position="181"/>
        <end position="198"/>
    </location>
</feature>
<evidence type="ECO:0000256" key="1">
    <source>
        <dbReference type="SAM" id="Phobius"/>
    </source>
</evidence>
<evidence type="ECO:0000259" key="2">
    <source>
        <dbReference type="Pfam" id="PF20163"/>
    </source>
</evidence>
<proteinExistence type="predicted"/>
<feature type="transmembrane region" description="Helical" evidence="1">
    <location>
        <begin position="75"/>
        <end position="99"/>
    </location>
</feature>
<dbReference type="OrthoDB" id="5429634at2759"/>
<dbReference type="RefSeq" id="XP_033387603.1">
    <property type="nucleotide sequence ID" value="XM_033533627.1"/>
</dbReference>
<dbReference type="PANTHER" id="PTHR35395">
    <property type="entry name" value="DUF6536 DOMAIN-CONTAINING PROTEIN"/>
    <property type="match status" value="1"/>
</dbReference>
<gene>
    <name evidence="3" type="ORF">BU24DRAFT_489262</name>
</gene>